<keyword evidence="7 9" id="KW-0472">Membrane</keyword>
<gene>
    <name evidence="12" type="ORF">AS52_02122</name>
</gene>
<feature type="transmembrane region" description="Helical" evidence="9">
    <location>
        <begin position="218"/>
        <end position="237"/>
    </location>
</feature>
<evidence type="ECO:0000259" key="11">
    <source>
        <dbReference type="Pfam" id="PF24878"/>
    </source>
</evidence>
<feature type="domain" description="Glycosyltransferase RgtA/B/C/D-like" evidence="10">
    <location>
        <begin position="76"/>
        <end position="234"/>
    </location>
</feature>
<feature type="region of interest" description="Disordered" evidence="8">
    <location>
        <begin position="731"/>
        <end position="760"/>
    </location>
</feature>
<feature type="transmembrane region" description="Helical" evidence="9">
    <location>
        <begin position="495"/>
        <end position="513"/>
    </location>
</feature>
<evidence type="ECO:0000256" key="4">
    <source>
        <dbReference type="ARBA" id="ARBA00022679"/>
    </source>
</evidence>
<evidence type="ECO:0000313" key="12">
    <source>
        <dbReference type="EMBL" id="AKP77087.1"/>
    </source>
</evidence>
<dbReference type="InterPro" id="IPR056785">
    <property type="entry name" value="YkcA/B-like_C"/>
</dbReference>
<feature type="transmembrane region" description="Helical" evidence="9">
    <location>
        <begin position="439"/>
        <end position="457"/>
    </location>
</feature>
<feature type="compositionally biased region" description="Low complexity" evidence="8">
    <location>
        <begin position="734"/>
        <end position="752"/>
    </location>
</feature>
<feature type="region of interest" description="Disordered" evidence="8">
    <location>
        <begin position="273"/>
        <end position="334"/>
    </location>
</feature>
<dbReference type="GO" id="GO:0016763">
    <property type="term" value="F:pentosyltransferase activity"/>
    <property type="evidence" value="ECO:0007669"/>
    <property type="project" value="TreeGrafter"/>
</dbReference>
<evidence type="ECO:0000256" key="3">
    <source>
        <dbReference type="ARBA" id="ARBA00022676"/>
    </source>
</evidence>
<keyword evidence="3" id="KW-0328">Glycosyltransferase</keyword>
<feature type="transmembrane region" description="Helical" evidence="9">
    <location>
        <begin position="21"/>
        <end position="39"/>
    </location>
</feature>
<dbReference type="RefSeq" id="WP_049164300.1">
    <property type="nucleotide sequence ID" value="NZ_CP010586.1"/>
</dbReference>
<proteinExistence type="predicted"/>
<feature type="compositionally biased region" description="Polar residues" evidence="8">
    <location>
        <begin position="585"/>
        <end position="619"/>
    </location>
</feature>
<organism evidence="12 13">
    <name type="scientific">Priestia megaterium Q3</name>
    <dbReference type="NCBI Taxonomy" id="1452722"/>
    <lineage>
        <taxon>Bacteria</taxon>
        <taxon>Bacillati</taxon>
        <taxon>Bacillota</taxon>
        <taxon>Bacilli</taxon>
        <taxon>Bacillales</taxon>
        <taxon>Bacillaceae</taxon>
        <taxon>Priestia</taxon>
    </lineage>
</organism>
<comment type="subcellular location">
    <subcellularLocation>
        <location evidence="1">Cell membrane</location>
        <topology evidence="1">Multi-pass membrane protein</topology>
    </subcellularLocation>
</comment>
<keyword evidence="6 9" id="KW-1133">Transmembrane helix</keyword>
<feature type="transmembrane region" description="Helical" evidence="9">
    <location>
        <begin position="195"/>
        <end position="213"/>
    </location>
</feature>
<feature type="transmembrane region" description="Helical" evidence="9">
    <location>
        <begin position="172"/>
        <end position="189"/>
    </location>
</feature>
<dbReference type="InterPro" id="IPR038731">
    <property type="entry name" value="RgtA/B/C-like"/>
</dbReference>
<evidence type="ECO:0000256" key="9">
    <source>
        <dbReference type="SAM" id="Phobius"/>
    </source>
</evidence>
<evidence type="ECO:0000313" key="13">
    <source>
        <dbReference type="Proteomes" id="UP000036410"/>
    </source>
</evidence>
<dbReference type="GO" id="GO:0009103">
    <property type="term" value="P:lipopolysaccharide biosynthetic process"/>
    <property type="evidence" value="ECO:0007669"/>
    <property type="project" value="UniProtKB-ARBA"/>
</dbReference>
<keyword evidence="5 9" id="KW-0812">Transmembrane</keyword>
<feature type="transmembrane region" description="Helical" evidence="9">
    <location>
        <begin position="100"/>
        <end position="118"/>
    </location>
</feature>
<evidence type="ECO:0000256" key="7">
    <source>
        <dbReference type="ARBA" id="ARBA00023136"/>
    </source>
</evidence>
<feature type="domain" description="Putative mannosyltransferase YkcA/B-like C-terminal" evidence="11">
    <location>
        <begin position="644"/>
        <end position="728"/>
    </location>
</feature>
<dbReference type="GO" id="GO:0005886">
    <property type="term" value="C:plasma membrane"/>
    <property type="evidence" value="ECO:0007669"/>
    <property type="project" value="UniProtKB-SubCell"/>
</dbReference>
<dbReference type="AlphaFoldDB" id="A0A806TRW2"/>
<dbReference type="EMBL" id="CP010586">
    <property type="protein sequence ID" value="AKP77087.1"/>
    <property type="molecule type" value="Genomic_DNA"/>
</dbReference>
<feature type="region of interest" description="Disordered" evidence="8">
    <location>
        <begin position="528"/>
        <end position="638"/>
    </location>
</feature>
<evidence type="ECO:0000256" key="1">
    <source>
        <dbReference type="ARBA" id="ARBA00004651"/>
    </source>
</evidence>
<keyword evidence="4 12" id="KW-0808">Transferase</keyword>
<evidence type="ECO:0000256" key="8">
    <source>
        <dbReference type="SAM" id="MobiDB-lite"/>
    </source>
</evidence>
<dbReference type="PANTHER" id="PTHR33908:SF3">
    <property type="entry name" value="UNDECAPRENYL PHOSPHATE-ALPHA-4-AMINO-4-DEOXY-L-ARABINOSE ARABINOSYL TRANSFERASE"/>
    <property type="match status" value="1"/>
</dbReference>
<sequence length="760" mass="81569">MKHMNSEVKEERTSNKKRIDLFLVPIVLIAAFLNLFKIWTDEYANAYYTAAVKSMLQSFHNFFYASFDPGGYVTIDKPPVVFWIQTISAKIFGFHGWSVILPQALAGIGSVLLLYVLVKRTFGVWAGRFAALAMALTPIVPAVSRTNNIDSMLVFTLLVATWMLFRAVRTAKFGWVLAAFAMIGVAFNMKMLQAYMVLPAFYVFYVVATKITWKKKIAFLTTATALMLAVSVSWAVVVDSTSADKRPYMGSSQTNSVLELAFGYNGINRLTGNTSVTGSSHKQPAQAQQQTASSETKQTSNSNAESSQSSNQSKSSSSQKMQAPDGGNQNGMFNTGNPGPFRLFQKGLSDQISWLLPFVIFSIVGLFAGVKFKGPYTAKQKESLFWLAWLLPVAVFFSIAGFFHQYYLIMLAPPIAAFAGAGAVALWSMYKQHNGWKSWLLPSGILTTAALQVYIMSPYVSSIGVAPIAGVGALGVILALVLAIRKERKNSVTNYLGVAAMVVLLAMPAYWAMTPIIYGGNSMLPAAGPDSSSGMGGPPSTATNSKQSGFNGMQPPGSSGSNSSSNNQMQPPSGSSNGGQMQMPGGSSNNGQMQPPSGSSNSVQMPGGSSKNNGQMQMPSSSSSKLSSSKRKSGGMNAEVNTKLLNYLTKNNTGEKYLFATTDSTSAAPYIIKTGKPVMAMGGFSGSDPILTVSKLKSMIKKGEVKYFYLSGMGKGGQSDVITWIKENSKEIPSSKWQSTSSSSQQGPSGNGTLYEITLK</sequence>
<dbReference type="Pfam" id="PF13231">
    <property type="entry name" value="PMT_2"/>
    <property type="match status" value="1"/>
</dbReference>
<feature type="transmembrane region" description="Helical" evidence="9">
    <location>
        <begin position="384"/>
        <end position="403"/>
    </location>
</feature>
<accession>A0A806TRW2</accession>
<protein>
    <submittedName>
        <fullName evidence="12">4-amino-4-deoxy-L-arabinose transferase</fullName>
    </submittedName>
</protein>
<dbReference type="PANTHER" id="PTHR33908">
    <property type="entry name" value="MANNOSYLTRANSFERASE YKCB-RELATED"/>
    <property type="match status" value="1"/>
</dbReference>
<keyword evidence="2" id="KW-1003">Cell membrane</keyword>
<evidence type="ECO:0000256" key="2">
    <source>
        <dbReference type="ARBA" id="ARBA00022475"/>
    </source>
</evidence>
<dbReference type="InterPro" id="IPR050297">
    <property type="entry name" value="LipidA_mod_glycosyltrf_83"/>
</dbReference>
<dbReference type="Pfam" id="PF24878">
    <property type="entry name" value="YkcB_C"/>
    <property type="match status" value="1"/>
</dbReference>
<evidence type="ECO:0000256" key="5">
    <source>
        <dbReference type="ARBA" id="ARBA00022692"/>
    </source>
</evidence>
<name>A0A806TRW2_PRIMG</name>
<feature type="transmembrane region" description="Helical" evidence="9">
    <location>
        <begin position="149"/>
        <end position="165"/>
    </location>
</feature>
<feature type="transmembrane region" description="Helical" evidence="9">
    <location>
        <begin position="125"/>
        <end position="143"/>
    </location>
</feature>
<feature type="compositionally biased region" description="Polar residues" evidence="8">
    <location>
        <begin position="273"/>
        <end position="282"/>
    </location>
</feature>
<dbReference type="GO" id="GO:0010041">
    <property type="term" value="P:response to iron(III) ion"/>
    <property type="evidence" value="ECO:0007669"/>
    <property type="project" value="TreeGrafter"/>
</dbReference>
<dbReference type="Proteomes" id="UP000036410">
    <property type="component" value="Chromosome"/>
</dbReference>
<evidence type="ECO:0000256" key="6">
    <source>
        <dbReference type="ARBA" id="ARBA00022989"/>
    </source>
</evidence>
<feature type="compositionally biased region" description="Low complexity" evidence="8">
    <location>
        <begin position="551"/>
        <end position="575"/>
    </location>
</feature>
<feature type="compositionally biased region" description="Low complexity" evidence="8">
    <location>
        <begin position="283"/>
        <end position="319"/>
    </location>
</feature>
<feature type="compositionally biased region" description="Polar residues" evidence="8">
    <location>
        <begin position="541"/>
        <end position="550"/>
    </location>
</feature>
<feature type="transmembrane region" description="Helical" evidence="9">
    <location>
        <begin position="463"/>
        <end position="483"/>
    </location>
</feature>
<feature type="transmembrane region" description="Helical" evidence="9">
    <location>
        <begin position="352"/>
        <end position="372"/>
    </location>
</feature>
<feature type="transmembrane region" description="Helical" evidence="9">
    <location>
        <begin position="409"/>
        <end position="427"/>
    </location>
</feature>
<evidence type="ECO:0000259" key="10">
    <source>
        <dbReference type="Pfam" id="PF13231"/>
    </source>
</evidence>
<reference evidence="12 13" key="1">
    <citation type="submission" date="2015-01" db="EMBL/GenBank/DDBJ databases">
        <title>Genome sequence of bacillus megaterium Q3.</title>
        <authorList>
            <person name="Wang Y."/>
            <person name="Luo K."/>
            <person name="Bai L."/>
            <person name="Luo F."/>
        </authorList>
    </citation>
    <scope>NUCLEOTIDE SEQUENCE [LARGE SCALE GENOMIC DNA]</scope>
    <source>
        <strain evidence="12 13">Q3</strain>
    </source>
</reference>